<evidence type="ECO:0000313" key="8">
    <source>
        <dbReference type="Proteomes" id="UP000184389"/>
    </source>
</evidence>
<dbReference type="STRING" id="1123281.SAMN02745180_01953"/>
<feature type="transmembrane region" description="Helical" evidence="5">
    <location>
        <begin position="317"/>
        <end position="334"/>
    </location>
</feature>
<feature type="transmembrane region" description="Helical" evidence="5">
    <location>
        <begin position="12"/>
        <end position="31"/>
    </location>
</feature>
<keyword evidence="4 5" id="KW-0472">Membrane</keyword>
<evidence type="ECO:0000313" key="7">
    <source>
        <dbReference type="EMBL" id="SHI06503.1"/>
    </source>
</evidence>
<accession>A0A1M5Y4T8</accession>
<feature type="transmembrane region" description="Helical" evidence="5">
    <location>
        <begin position="252"/>
        <end position="274"/>
    </location>
</feature>
<evidence type="ECO:0000256" key="3">
    <source>
        <dbReference type="ARBA" id="ARBA00022989"/>
    </source>
</evidence>
<comment type="subcellular location">
    <subcellularLocation>
        <location evidence="1">Membrane</location>
        <topology evidence="1">Multi-pass membrane protein</topology>
    </subcellularLocation>
</comment>
<dbReference type="NCBIfam" id="TIGR00367">
    <property type="entry name" value="calcium/sodium antiporter"/>
    <property type="match status" value="1"/>
</dbReference>
<dbReference type="PANTHER" id="PTHR10846">
    <property type="entry name" value="SODIUM/POTASSIUM/CALCIUM EXCHANGER"/>
    <property type="match status" value="1"/>
</dbReference>
<feature type="transmembrane region" description="Helical" evidence="5">
    <location>
        <begin position="119"/>
        <end position="138"/>
    </location>
</feature>
<proteinExistence type="predicted"/>
<dbReference type="RefSeq" id="WP_072744611.1">
    <property type="nucleotide sequence ID" value="NZ_FQXR01000009.1"/>
</dbReference>
<dbReference type="GO" id="GO:0005886">
    <property type="term" value="C:plasma membrane"/>
    <property type="evidence" value="ECO:0007669"/>
    <property type="project" value="TreeGrafter"/>
</dbReference>
<feature type="transmembrane region" description="Helical" evidence="5">
    <location>
        <begin position="223"/>
        <end position="245"/>
    </location>
</feature>
<dbReference type="Gene3D" id="1.20.1420.30">
    <property type="entry name" value="NCX, central ion-binding region"/>
    <property type="match status" value="1"/>
</dbReference>
<dbReference type="PANTHER" id="PTHR10846:SF8">
    <property type="entry name" value="INNER MEMBRANE PROTEIN YRBG"/>
    <property type="match status" value="1"/>
</dbReference>
<evidence type="ECO:0000256" key="4">
    <source>
        <dbReference type="ARBA" id="ARBA00023136"/>
    </source>
</evidence>
<dbReference type="GO" id="GO:0006874">
    <property type="term" value="P:intracellular calcium ion homeostasis"/>
    <property type="evidence" value="ECO:0007669"/>
    <property type="project" value="TreeGrafter"/>
</dbReference>
<feature type="transmembrane region" description="Helical" evidence="5">
    <location>
        <begin position="185"/>
        <end position="203"/>
    </location>
</feature>
<dbReference type="InterPro" id="IPR004481">
    <property type="entry name" value="K/Na/Ca-exchanger"/>
</dbReference>
<dbReference type="InterPro" id="IPR044880">
    <property type="entry name" value="NCX_ion-bd_dom_sf"/>
</dbReference>
<name>A0A1M5Y4T8_9FIRM</name>
<gene>
    <name evidence="7" type="ORF">SAMN02745180_01953</name>
</gene>
<feature type="domain" description="Sodium/calcium exchanger membrane region" evidence="6">
    <location>
        <begin position="190"/>
        <end position="332"/>
    </location>
</feature>
<protein>
    <submittedName>
        <fullName evidence="7">Cation:H+ antiporter</fullName>
    </submittedName>
</protein>
<dbReference type="Proteomes" id="UP000184389">
    <property type="component" value="Unassembled WGS sequence"/>
</dbReference>
<reference evidence="7 8" key="1">
    <citation type="submission" date="2016-11" db="EMBL/GenBank/DDBJ databases">
        <authorList>
            <person name="Jaros S."/>
            <person name="Januszkiewicz K."/>
            <person name="Wedrychowicz H."/>
        </authorList>
    </citation>
    <scope>NUCLEOTIDE SEQUENCE [LARGE SCALE GENOMIC DNA]</scope>
    <source>
        <strain evidence="7 8">DSM 13106</strain>
    </source>
</reference>
<dbReference type="EMBL" id="FQXR01000009">
    <property type="protein sequence ID" value="SHI06503.1"/>
    <property type="molecule type" value="Genomic_DNA"/>
</dbReference>
<evidence type="ECO:0000256" key="5">
    <source>
        <dbReference type="SAM" id="Phobius"/>
    </source>
</evidence>
<feature type="transmembrane region" description="Helical" evidence="5">
    <location>
        <begin position="144"/>
        <end position="164"/>
    </location>
</feature>
<dbReference type="GO" id="GO:0008273">
    <property type="term" value="F:calcium, potassium:sodium antiporter activity"/>
    <property type="evidence" value="ECO:0007669"/>
    <property type="project" value="TreeGrafter"/>
</dbReference>
<dbReference type="GO" id="GO:0005262">
    <property type="term" value="F:calcium channel activity"/>
    <property type="evidence" value="ECO:0007669"/>
    <property type="project" value="TreeGrafter"/>
</dbReference>
<evidence type="ECO:0000256" key="1">
    <source>
        <dbReference type="ARBA" id="ARBA00004141"/>
    </source>
</evidence>
<organism evidence="7 8">
    <name type="scientific">Sporanaerobacter acetigenes DSM 13106</name>
    <dbReference type="NCBI Taxonomy" id="1123281"/>
    <lineage>
        <taxon>Bacteria</taxon>
        <taxon>Bacillati</taxon>
        <taxon>Bacillota</taxon>
        <taxon>Tissierellia</taxon>
        <taxon>Tissierellales</taxon>
        <taxon>Sporanaerobacteraceae</taxon>
        <taxon>Sporanaerobacter</taxon>
    </lineage>
</organism>
<feature type="transmembrane region" description="Helical" evidence="5">
    <location>
        <begin position="52"/>
        <end position="75"/>
    </location>
</feature>
<evidence type="ECO:0000256" key="2">
    <source>
        <dbReference type="ARBA" id="ARBA00022692"/>
    </source>
</evidence>
<keyword evidence="2 5" id="KW-0812">Transmembrane</keyword>
<evidence type="ECO:0000259" key="6">
    <source>
        <dbReference type="Pfam" id="PF01699"/>
    </source>
</evidence>
<feature type="transmembrane region" description="Helical" evidence="5">
    <location>
        <begin position="87"/>
        <end position="107"/>
    </location>
</feature>
<dbReference type="Pfam" id="PF01699">
    <property type="entry name" value="Na_Ca_ex"/>
    <property type="match status" value="2"/>
</dbReference>
<dbReference type="InterPro" id="IPR004837">
    <property type="entry name" value="NaCa_Exmemb"/>
</dbReference>
<keyword evidence="3 5" id="KW-1133">Transmembrane helix</keyword>
<dbReference type="AlphaFoldDB" id="A0A1M5Y4T8"/>
<keyword evidence="8" id="KW-1185">Reference proteome</keyword>
<dbReference type="OrthoDB" id="9794225at2"/>
<sequence length="335" mass="35349">MEELIYSILNQASTLILLMVIGFSLFVLSKGADILVNEAVALSIRWGVPKMIIGATIVSLGTTLPEATVSVFAAINGNPDLALGNAIGSIIADTGLIIGLAALVGTLPIDRNTINRQGPLQLIAGILLSVVCLPFLSKGPEGRITQWMGFVFIGLLVIYIIGSIRGAKNSSTSASSEIEGKESSLILQLIKFALGIVLVIFSSKLLIPAVELTAIRVGIPQSVIAATLVAFGTSLPELVTAITAVKKGHGELAVGNIIGADILNVLFVVGSAAAVTKEGLLVPTNFYKLQIPTMLIVLFAFHFFAKNKDNVISKGEGAFLVGMYFIYLVLNYIWV</sequence>
<feature type="transmembrane region" description="Helical" evidence="5">
    <location>
        <begin position="286"/>
        <end position="305"/>
    </location>
</feature>
<feature type="domain" description="Sodium/calcium exchanger membrane region" evidence="6">
    <location>
        <begin position="18"/>
        <end position="164"/>
    </location>
</feature>